<dbReference type="AlphaFoldDB" id="A0A9K3GQ65"/>
<keyword evidence="3" id="KW-1185">Reference proteome</keyword>
<dbReference type="EMBL" id="BDIP01007240">
    <property type="protein sequence ID" value="GIQ91153.1"/>
    <property type="molecule type" value="Genomic_DNA"/>
</dbReference>
<dbReference type="InterPro" id="IPR012675">
    <property type="entry name" value="Beta-grasp_dom_sf"/>
</dbReference>
<dbReference type="Gene3D" id="1.10.150.120">
    <property type="entry name" value="[2Fe-2S]-binding domain"/>
    <property type="match status" value="1"/>
</dbReference>
<dbReference type="InterPro" id="IPR002888">
    <property type="entry name" value="2Fe-2S-bd"/>
</dbReference>
<evidence type="ECO:0000313" key="2">
    <source>
        <dbReference type="EMBL" id="GIQ91153.1"/>
    </source>
</evidence>
<feature type="non-terminal residue" evidence="2">
    <location>
        <position position="1"/>
    </location>
</feature>
<comment type="caution">
    <text evidence="2">The sequence shown here is derived from an EMBL/GenBank/DDBJ whole genome shotgun (WGS) entry which is preliminary data.</text>
</comment>
<dbReference type="InterPro" id="IPR036884">
    <property type="entry name" value="2Fe-2S-bd_dom_sf"/>
</dbReference>
<dbReference type="InterPro" id="IPR016208">
    <property type="entry name" value="Ald_Oxase/xanthine_DH-like"/>
</dbReference>
<proteinExistence type="predicted"/>
<reference evidence="2 3" key="1">
    <citation type="journal article" date="2018" name="PLoS ONE">
        <title>The draft genome of Kipferlia bialata reveals reductive genome evolution in fornicate parasites.</title>
        <authorList>
            <person name="Tanifuji G."/>
            <person name="Takabayashi S."/>
            <person name="Kume K."/>
            <person name="Takagi M."/>
            <person name="Nakayama T."/>
            <person name="Kamikawa R."/>
            <person name="Inagaki Y."/>
            <person name="Hashimoto T."/>
        </authorList>
    </citation>
    <scope>NUCLEOTIDE SEQUENCE [LARGE SCALE GENOMIC DNA]</scope>
    <source>
        <strain evidence="2">NY0173</strain>
    </source>
</reference>
<name>A0A9K3GQ65_9EUKA</name>
<dbReference type="Gene3D" id="3.10.20.30">
    <property type="match status" value="1"/>
</dbReference>
<feature type="domain" description="[2Fe-2S]-binding" evidence="1">
    <location>
        <begin position="27"/>
        <end position="95"/>
    </location>
</feature>
<accession>A0A9K3GQ65</accession>
<dbReference type="PANTHER" id="PTHR45444:SF3">
    <property type="entry name" value="XANTHINE DEHYDROGENASE"/>
    <property type="match status" value="1"/>
</dbReference>
<dbReference type="OrthoDB" id="8300278at2759"/>
<sequence length="152" mass="16575">MVQVVRHTAATSCILPLMACHGRMITTVEGLEDTAGPVYDRVRALHASQCGYCTPGIVVSLVAYLLENPNPTCHDIEHSFSANLCRCTGYRPILDMAKTFAVDLEDVMPEATATGVRLSSFKNLNVHALKEPCPFPPELKSGPIRDLSFDNT</sequence>
<evidence type="ECO:0000313" key="3">
    <source>
        <dbReference type="Proteomes" id="UP000265618"/>
    </source>
</evidence>
<dbReference type="GO" id="GO:0005506">
    <property type="term" value="F:iron ion binding"/>
    <property type="evidence" value="ECO:0007669"/>
    <property type="project" value="InterPro"/>
</dbReference>
<organism evidence="2 3">
    <name type="scientific">Kipferlia bialata</name>
    <dbReference type="NCBI Taxonomy" id="797122"/>
    <lineage>
        <taxon>Eukaryota</taxon>
        <taxon>Metamonada</taxon>
        <taxon>Carpediemonas-like organisms</taxon>
        <taxon>Kipferlia</taxon>
    </lineage>
</organism>
<gene>
    <name evidence="2" type="ORF">KIPB_014276</name>
</gene>
<evidence type="ECO:0000259" key="1">
    <source>
        <dbReference type="Pfam" id="PF01799"/>
    </source>
</evidence>
<dbReference type="Proteomes" id="UP000265618">
    <property type="component" value="Unassembled WGS sequence"/>
</dbReference>
<dbReference type="PANTHER" id="PTHR45444">
    <property type="entry name" value="XANTHINE DEHYDROGENASE"/>
    <property type="match status" value="1"/>
</dbReference>
<protein>
    <recommendedName>
        <fullName evidence="1">[2Fe-2S]-binding domain-containing protein</fullName>
    </recommendedName>
</protein>
<dbReference type="GO" id="GO:0016491">
    <property type="term" value="F:oxidoreductase activity"/>
    <property type="evidence" value="ECO:0007669"/>
    <property type="project" value="InterPro"/>
</dbReference>
<dbReference type="SUPFAM" id="SSF47741">
    <property type="entry name" value="CO dehydrogenase ISP C-domain like"/>
    <property type="match status" value="1"/>
</dbReference>
<dbReference type="Pfam" id="PF01799">
    <property type="entry name" value="Fer2_2"/>
    <property type="match status" value="1"/>
</dbReference>